<protein>
    <submittedName>
        <fullName evidence="2">DUF5615 family PIN-like protein</fullName>
    </submittedName>
</protein>
<organism evidence="2 3">
    <name type="scientific">Luteolibacter flavescens</name>
    <dbReference type="NCBI Taxonomy" id="1859460"/>
    <lineage>
        <taxon>Bacteria</taxon>
        <taxon>Pseudomonadati</taxon>
        <taxon>Verrucomicrobiota</taxon>
        <taxon>Verrucomicrobiia</taxon>
        <taxon>Verrucomicrobiales</taxon>
        <taxon>Verrucomicrobiaceae</taxon>
        <taxon>Luteolibacter</taxon>
    </lineage>
</organism>
<dbReference type="InterPro" id="IPR041049">
    <property type="entry name" value="DUF5615"/>
</dbReference>
<gene>
    <name evidence="2" type="ORF">OKA04_08660</name>
</gene>
<accession>A0ABT3FNH1</accession>
<reference evidence="2 3" key="1">
    <citation type="submission" date="2022-10" db="EMBL/GenBank/DDBJ databases">
        <title>Luteolibacter flavescens strain MCCC 1K03193, whole genome shotgun sequencing project.</title>
        <authorList>
            <person name="Zhao G."/>
            <person name="Shen L."/>
        </authorList>
    </citation>
    <scope>NUCLEOTIDE SEQUENCE [LARGE SCALE GENOMIC DNA]</scope>
    <source>
        <strain evidence="2 3">MCCC 1K03193</strain>
    </source>
</reference>
<keyword evidence="3" id="KW-1185">Reference proteome</keyword>
<name>A0ABT3FNH1_9BACT</name>
<evidence type="ECO:0000313" key="2">
    <source>
        <dbReference type="EMBL" id="MCW1884796.1"/>
    </source>
</evidence>
<evidence type="ECO:0000259" key="1">
    <source>
        <dbReference type="Pfam" id="PF18480"/>
    </source>
</evidence>
<dbReference type="Pfam" id="PF18480">
    <property type="entry name" value="DUF5615"/>
    <property type="match status" value="1"/>
</dbReference>
<dbReference type="RefSeq" id="WP_264500753.1">
    <property type="nucleotide sequence ID" value="NZ_JAPDDS010000004.1"/>
</dbReference>
<dbReference type="Proteomes" id="UP001207930">
    <property type="component" value="Unassembled WGS sequence"/>
</dbReference>
<dbReference type="EMBL" id="JAPDDS010000004">
    <property type="protein sequence ID" value="MCW1884796.1"/>
    <property type="molecule type" value="Genomic_DNA"/>
</dbReference>
<feature type="domain" description="DUF5615" evidence="1">
    <location>
        <begin position="1"/>
        <end position="104"/>
    </location>
</feature>
<comment type="caution">
    <text evidence="2">The sequence shown here is derived from an EMBL/GenBank/DDBJ whole genome shotgun (WGS) entry which is preliminary data.</text>
</comment>
<sequence length="120" mass="13485">MTFLLDENFPKAAAGLLEEAGHQVLDVRGTADEGIEDPSLFSKAQSHGAVLLTTDRDFFHTVPHLFSSHAGVVVIALRQPNRNAILSRLQWLLERVDESAFENRCFQLRDRTWVTFPPLA</sequence>
<evidence type="ECO:0000313" key="3">
    <source>
        <dbReference type="Proteomes" id="UP001207930"/>
    </source>
</evidence>
<proteinExistence type="predicted"/>